<comment type="similarity">
    <text evidence="1">Belongs to the ribosome association toxin RatA family.</text>
</comment>
<dbReference type="InterPro" id="IPR044996">
    <property type="entry name" value="COQ10-like"/>
</dbReference>
<evidence type="ECO:0000256" key="2">
    <source>
        <dbReference type="ARBA" id="ARBA00022649"/>
    </source>
</evidence>
<comment type="caution">
    <text evidence="4">The sequence shown here is derived from an EMBL/GenBank/DDBJ whole genome shotgun (WGS) entry which is preliminary data.</text>
</comment>
<dbReference type="InterPro" id="IPR023393">
    <property type="entry name" value="START-like_dom_sf"/>
</dbReference>
<dbReference type="GO" id="GO:0048039">
    <property type="term" value="F:ubiquinone binding"/>
    <property type="evidence" value="ECO:0007669"/>
    <property type="project" value="InterPro"/>
</dbReference>
<organism evidence="4 5">
    <name type="scientific">Bisgaardia hudsonensis</name>
    <dbReference type="NCBI Taxonomy" id="109472"/>
    <lineage>
        <taxon>Bacteria</taxon>
        <taxon>Pseudomonadati</taxon>
        <taxon>Pseudomonadota</taxon>
        <taxon>Gammaproteobacteria</taxon>
        <taxon>Pasteurellales</taxon>
        <taxon>Pasteurellaceae</taxon>
        <taxon>Bisgaardia</taxon>
    </lineage>
</organism>
<evidence type="ECO:0000256" key="1">
    <source>
        <dbReference type="ARBA" id="ARBA00008918"/>
    </source>
</evidence>
<dbReference type="CDD" id="cd07813">
    <property type="entry name" value="COQ10p_like"/>
    <property type="match status" value="1"/>
</dbReference>
<dbReference type="GO" id="GO:0045333">
    <property type="term" value="P:cellular respiration"/>
    <property type="evidence" value="ECO:0007669"/>
    <property type="project" value="InterPro"/>
</dbReference>
<evidence type="ECO:0000313" key="4">
    <source>
        <dbReference type="EMBL" id="TCP14169.1"/>
    </source>
</evidence>
<keyword evidence="5" id="KW-1185">Reference proteome</keyword>
<dbReference type="AlphaFoldDB" id="A0A4R2N2X9"/>
<name>A0A4R2N2X9_9PAST</name>
<evidence type="ECO:0000313" key="5">
    <source>
        <dbReference type="Proteomes" id="UP000294841"/>
    </source>
</evidence>
<reference evidence="4 5" key="1">
    <citation type="submission" date="2019-03" db="EMBL/GenBank/DDBJ databases">
        <title>Genomic Encyclopedia of Type Strains, Phase IV (KMG-IV): sequencing the most valuable type-strain genomes for metagenomic binning, comparative biology and taxonomic classification.</title>
        <authorList>
            <person name="Goeker M."/>
        </authorList>
    </citation>
    <scope>NUCLEOTIDE SEQUENCE [LARGE SCALE GENOMIC DNA]</scope>
    <source>
        <strain evidence="4 5">DSM 28231</strain>
    </source>
</reference>
<dbReference type="SUPFAM" id="SSF55961">
    <property type="entry name" value="Bet v1-like"/>
    <property type="match status" value="1"/>
</dbReference>
<dbReference type="Gene3D" id="3.30.530.20">
    <property type="match status" value="1"/>
</dbReference>
<accession>A0A4R2N2X9</accession>
<dbReference type="PANTHER" id="PTHR12901:SF10">
    <property type="entry name" value="COENZYME Q-BINDING PROTEIN COQ10, MITOCHONDRIAL"/>
    <property type="match status" value="1"/>
</dbReference>
<dbReference type="RefSeq" id="WP_132021822.1">
    <property type="nucleotide sequence ID" value="NZ_CP016605.1"/>
</dbReference>
<keyword evidence="2" id="KW-1277">Toxin-antitoxin system</keyword>
<dbReference type="InterPro" id="IPR005031">
    <property type="entry name" value="COQ10_START"/>
</dbReference>
<dbReference type="Proteomes" id="UP000294841">
    <property type="component" value="Unassembled WGS sequence"/>
</dbReference>
<dbReference type="EMBL" id="SLXI01000001">
    <property type="protein sequence ID" value="TCP14169.1"/>
    <property type="molecule type" value="Genomic_DNA"/>
</dbReference>
<proteinExistence type="inferred from homology"/>
<feature type="domain" description="Coenzyme Q-binding protein COQ10 START" evidence="3">
    <location>
        <begin position="10"/>
        <end position="135"/>
    </location>
</feature>
<protein>
    <submittedName>
        <fullName evidence="4">Ribosome-associated toxin RatA of RatAB toxin-antitoxin module</fullName>
    </submittedName>
</protein>
<sequence length="142" mass="16497">MLKINQSSLVSYSADKMYELVNDYEKYPEFVPGCIASSTINKTDSELIAELVIKKVGISQSFTTHNKMKENTSITMQLVKGPFKYLQGQWLFEEIDEYCCRISLELEFEFSNPIIDVTFRKIFTDLTSKMIEAFKQRAKDVY</sequence>
<dbReference type="OrthoDB" id="9804759at2"/>
<dbReference type="Pfam" id="PF03364">
    <property type="entry name" value="Polyketide_cyc"/>
    <property type="match status" value="1"/>
</dbReference>
<gene>
    <name evidence="4" type="ORF">EV697_101302</name>
</gene>
<dbReference type="PANTHER" id="PTHR12901">
    <property type="entry name" value="SPERM PROTEIN HOMOLOG"/>
    <property type="match status" value="1"/>
</dbReference>
<evidence type="ECO:0000259" key="3">
    <source>
        <dbReference type="Pfam" id="PF03364"/>
    </source>
</evidence>